<accession>A0A7S0G3U1</accession>
<dbReference type="EMBL" id="HBEK01018337">
    <property type="protein sequence ID" value="CAD8400039.1"/>
    <property type="molecule type" value="Transcribed_RNA"/>
</dbReference>
<protein>
    <submittedName>
        <fullName evidence="1">Uncharacterized protein</fullName>
    </submittedName>
</protein>
<evidence type="ECO:0000313" key="1">
    <source>
        <dbReference type="EMBL" id="CAD8400039.1"/>
    </source>
</evidence>
<dbReference type="Gene3D" id="3.10.450.50">
    <property type="match status" value="1"/>
</dbReference>
<dbReference type="InterPro" id="IPR032710">
    <property type="entry name" value="NTF2-like_dom_sf"/>
</dbReference>
<organism evidence="1">
    <name type="scientific">Rhodosorus marinus</name>
    <dbReference type="NCBI Taxonomy" id="101924"/>
    <lineage>
        <taxon>Eukaryota</taxon>
        <taxon>Rhodophyta</taxon>
        <taxon>Stylonematophyceae</taxon>
        <taxon>Stylonematales</taxon>
        <taxon>Stylonemataceae</taxon>
        <taxon>Rhodosorus</taxon>
    </lineage>
</organism>
<gene>
    <name evidence="1" type="ORF">RMAR0315_LOCUS10032</name>
</gene>
<sequence length="113" mass="13135">MADCEMERREQVQKFLNAKERGDVDAALRLCSGMMLIITDADGDLFGEEAVAKYIERGRGRKVHLNQNFGYRENPRSVTVVGREKHHVVFSRQQKYDFHFEDSRIRALVVSNF</sequence>
<proteinExistence type="predicted"/>
<dbReference type="SUPFAM" id="SSF54427">
    <property type="entry name" value="NTF2-like"/>
    <property type="match status" value="1"/>
</dbReference>
<reference evidence="1" key="1">
    <citation type="submission" date="2021-01" db="EMBL/GenBank/DDBJ databases">
        <authorList>
            <person name="Corre E."/>
            <person name="Pelletier E."/>
            <person name="Niang G."/>
            <person name="Scheremetjew M."/>
            <person name="Finn R."/>
            <person name="Kale V."/>
            <person name="Holt S."/>
            <person name="Cochrane G."/>
            <person name="Meng A."/>
            <person name="Brown T."/>
            <person name="Cohen L."/>
        </authorList>
    </citation>
    <scope>NUCLEOTIDE SEQUENCE</scope>
    <source>
        <strain evidence="1">UTEX LB 2760</strain>
    </source>
</reference>
<name>A0A7S0G3U1_9RHOD</name>
<dbReference type="AlphaFoldDB" id="A0A7S0G3U1"/>